<dbReference type="RefSeq" id="WP_245757283.1">
    <property type="nucleotide sequence ID" value="NZ_FNON01000002.1"/>
</dbReference>
<evidence type="ECO:0008006" key="4">
    <source>
        <dbReference type="Google" id="ProtNLM"/>
    </source>
</evidence>
<gene>
    <name evidence="2" type="ORF">SAMN05421504_102967</name>
</gene>
<dbReference type="STRING" id="589385.SAMN05421504_102967"/>
<protein>
    <recommendedName>
        <fullName evidence="4">PE family protein</fullName>
    </recommendedName>
</protein>
<organism evidence="2 3">
    <name type="scientific">Amycolatopsis xylanica</name>
    <dbReference type="NCBI Taxonomy" id="589385"/>
    <lineage>
        <taxon>Bacteria</taxon>
        <taxon>Bacillati</taxon>
        <taxon>Actinomycetota</taxon>
        <taxon>Actinomycetes</taxon>
        <taxon>Pseudonocardiales</taxon>
        <taxon>Pseudonocardiaceae</taxon>
        <taxon>Amycolatopsis</taxon>
    </lineage>
</organism>
<feature type="region of interest" description="Disordered" evidence="1">
    <location>
        <begin position="1"/>
        <end position="44"/>
    </location>
</feature>
<name>A0A1H3AN75_9PSEU</name>
<evidence type="ECO:0000256" key="1">
    <source>
        <dbReference type="SAM" id="MobiDB-lite"/>
    </source>
</evidence>
<keyword evidence="3" id="KW-1185">Reference proteome</keyword>
<evidence type="ECO:0000313" key="3">
    <source>
        <dbReference type="Proteomes" id="UP000199515"/>
    </source>
</evidence>
<accession>A0A1H3AN75</accession>
<dbReference type="AlphaFoldDB" id="A0A1H3AN75"/>
<reference evidence="2 3" key="1">
    <citation type="submission" date="2016-10" db="EMBL/GenBank/DDBJ databases">
        <authorList>
            <person name="de Groot N.N."/>
        </authorList>
    </citation>
    <scope>NUCLEOTIDE SEQUENCE [LARGE SCALE GENOMIC DNA]</scope>
    <source>
        <strain evidence="2 3">CPCC 202699</strain>
    </source>
</reference>
<dbReference type="Proteomes" id="UP000199515">
    <property type="component" value="Unassembled WGS sequence"/>
</dbReference>
<sequence>MGDAPDPMTQNPNSRRVITMPAPAGNTPTPGGGDPGKGGGFQFDADKIDGVIQQWQDLLADLKADERDAEMMANVEAPGREFASGDWEKLANPSGKAFYAQNRAMQDYVTQYLESLQLAKKQITTQEAETEAAISKTGNRAQ</sequence>
<proteinExistence type="predicted"/>
<dbReference type="EMBL" id="FNON01000002">
    <property type="protein sequence ID" value="SDX30289.1"/>
    <property type="molecule type" value="Genomic_DNA"/>
</dbReference>
<evidence type="ECO:0000313" key="2">
    <source>
        <dbReference type="EMBL" id="SDX30289.1"/>
    </source>
</evidence>
<feature type="compositionally biased region" description="Gly residues" evidence="1">
    <location>
        <begin position="30"/>
        <end position="41"/>
    </location>
</feature>